<organism evidence="2 3">
    <name type="scientific">Stylosanthes scabra</name>
    <dbReference type="NCBI Taxonomy" id="79078"/>
    <lineage>
        <taxon>Eukaryota</taxon>
        <taxon>Viridiplantae</taxon>
        <taxon>Streptophyta</taxon>
        <taxon>Embryophyta</taxon>
        <taxon>Tracheophyta</taxon>
        <taxon>Spermatophyta</taxon>
        <taxon>Magnoliopsida</taxon>
        <taxon>eudicotyledons</taxon>
        <taxon>Gunneridae</taxon>
        <taxon>Pentapetalae</taxon>
        <taxon>rosids</taxon>
        <taxon>fabids</taxon>
        <taxon>Fabales</taxon>
        <taxon>Fabaceae</taxon>
        <taxon>Papilionoideae</taxon>
        <taxon>50 kb inversion clade</taxon>
        <taxon>dalbergioids sensu lato</taxon>
        <taxon>Dalbergieae</taxon>
        <taxon>Pterocarpus clade</taxon>
        <taxon>Stylosanthes</taxon>
    </lineage>
</organism>
<protein>
    <recommendedName>
        <fullName evidence="4">Protein FAR1-RELATED SEQUENCE</fullName>
    </recommendedName>
</protein>
<name>A0ABU6QYP9_9FABA</name>
<evidence type="ECO:0008006" key="4">
    <source>
        <dbReference type="Google" id="ProtNLM"/>
    </source>
</evidence>
<feature type="coiled-coil region" evidence="1">
    <location>
        <begin position="70"/>
        <end position="97"/>
    </location>
</feature>
<sequence>MALSSERVDSISSIYVLERWSKNSIVNRKHTSIKSSYDEPTLEPRKKNYDGMMYRSRVHCESAAGCSVLNSMVHRAYDKLEDEIKQYKEANSRQAIITHEDGSFSEINDLRSPTHVRSRGRPKKRLGLNLEKQIASNSKKKKTDHVI</sequence>
<reference evidence="2 3" key="1">
    <citation type="journal article" date="2023" name="Plants (Basel)">
        <title>Bridging the Gap: Combining Genomics and Transcriptomics Approaches to Understand Stylosanthes scabra, an Orphan Legume from the Brazilian Caatinga.</title>
        <authorList>
            <person name="Ferreira-Neto J.R.C."/>
            <person name="da Silva M.D."/>
            <person name="Binneck E."/>
            <person name="de Melo N.F."/>
            <person name="da Silva R.H."/>
            <person name="de Melo A.L.T.M."/>
            <person name="Pandolfi V."/>
            <person name="Bustamante F.O."/>
            <person name="Brasileiro-Vidal A.C."/>
            <person name="Benko-Iseppon A.M."/>
        </authorList>
    </citation>
    <scope>NUCLEOTIDE SEQUENCE [LARGE SCALE GENOMIC DNA]</scope>
    <source>
        <tissue evidence="2">Leaves</tissue>
    </source>
</reference>
<evidence type="ECO:0000256" key="1">
    <source>
        <dbReference type="SAM" id="Coils"/>
    </source>
</evidence>
<evidence type="ECO:0000313" key="3">
    <source>
        <dbReference type="Proteomes" id="UP001341840"/>
    </source>
</evidence>
<gene>
    <name evidence="2" type="ORF">PIB30_105471</name>
</gene>
<accession>A0ABU6QYP9</accession>
<dbReference type="EMBL" id="JASCZI010003883">
    <property type="protein sequence ID" value="MED6116978.1"/>
    <property type="molecule type" value="Genomic_DNA"/>
</dbReference>
<evidence type="ECO:0000313" key="2">
    <source>
        <dbReference type="EMBL" id="MED6116978.1"/>
    </source>
</evidence>
<keyword evidence="1" id="KW-0175">Coiled coil</keyword>
<proteinExistence type="predicted"/>
<keyword evidence="3" id="KW-1185">Reference proteome</keyword>
<dbReference type="Proteomes" id="UP001341840">
    <property type="component" value="Unassembled WGS sequence"/>
</dbReference>
<comment type="caution">
    <text evidence="2">The sequence shown here is derived from an EMBL/GenBank/DDBJ whole genome shotgun (WGS) entry which is preliminary data.</text>
</comment>